<evidence type="ECO:0000256" key="1">
    <source>
        <dbReference type="SAM" id="Coils"/>
    </source>
</evidence>
<feature type="coiled-coil region" evidence="1">
    <location>
        <begin position="96"/>
        <end position="123"/>
    </location>
</feature>
<comment type="caution">
    <text evidence="2">The sequence shown here is derived from an EMBL/GenBank/DDBJ whole genome shotgun (WGS) entry which is preliminary data.</text>
</comment>
<reference evidence="2 3" key="1">
    <citation type="submission" date="2020-04" db="EMBL/GenBank/DDBJ databases">
        <title>The first description of lens atrophy caused by putative novel Shewanella sp. that is a new emerging pathogen for cultured rainbow trout?</title>
        <authorList>
            <person name="Saticioglu I.B."/>
            <person name="Duman M."/>
            <person name="Altun S."/>
        </authorList>
    </citation>
    <scope>NUCLEOTIDE SEQUENCE [LARGE SCALE GENOMIC DNA]</scope>
    <source>
        <strain evidence="2 3">S-1</strain>
    </source>
</reference>
<evidence type="ECO:0000313" key="2">
    <source>
        <dbReference type="EMBL" id="NLQ21831.1"/>
    </source>
</evidence>
<dbReference type="Proteomes" id="UP000527352">
    <property type="component" value="Unassembled WGS sequence"/>
</dbReference>
<dbReference type="EMBL" id="JABAEB010000002">
    <property type="protein sequence ID" value="NLQ21831.1"/>
    <property type="molecule type" value="Genomic_DNA"/>
</dbReference>
<organism evidence="2 3">
    <name type="scientific">Shewanella oncorhynchi</name>
    <dbReference type="NCBI Taxonomy" id="2726434"/>
    <lineage>
        <taxon>Bacteria</taxon>
        <taxon>Pseudomonadati</taxon>
        <taxon>Pseudomonadota</taxon>
        <taxon>Gammaproteobacteria</taxon>
        <taxon>Alteromonadales</taxon>
        <taxon>Shewanellaceae</taxon>
        <taxon>Shewanella</taxon>
    </lineage>
</organism>
<accession>A0ABX1KI33</accession>
<sequence>MSPLDQVLAAARSLEACGKVPSLALIKTRLGSSLPLPILIQGLQQFKSMPKADRERLTELQTISPTTDVPATNDTLTLAVLAERLQMQQAYFERHAEQQKTEIMQLKNELLELKQRINLLEIQGKTA</sequence>
<protein>
    <recommendedName>
        <fullName evidence="4">KfrA N-terminal DNA-binding domain-containing protein</fullName>
    </recommendedName>
</protein>
<keyword evidence="1" id="KW-0175">Coiled coil</keyword>
<evidence type="ECO:0008006" key="4">
    <source>
        <dbReference type="Google" id="ProtNLM"/>
    </source>
</evidence>
<proteinExistence type="predicted"/>
<gene>
    <name evidence="2" type="ORF">HGO26_02900</name>
</gene>
<keyword evidence="3" id="KW-1185">Reference proteome</keyword>
<dbReference type="RefSeq" id="WP_168823200.1">
    <property type="nucleotide sequence ID" value="NZ_JABAEB010000002.1"/>
</dbReference>
<evidence type="ECO:0000313" key="3">
    <source>
        <dbReference type="Proteomes" id="UP000527352"/>
    </source>
</evidence>
<name>A0ABX1KI33_9GAMM</name>